<keyword evidence="11" id="KW-1185">Reference proteome</keyword>
<dbReference type="InterPro" id="IPR043128">
    <property type="entry name" value="Rev_trsase/Diguanyl_cyclase"/>
</dbReference>
<dbReference type="InterPro" id="IPR001584">
    <property type="entry name" value="Integrase_cat-core"/>
</dbReference>
<gene>
    <name evidence="10" type="ORF">QE152_g9633</name>
</gene>
<keyword evidence="3" id="KW-0548">Nucleotidyltransferase</keyword>
<dbReference type="Pfam" id="PF00078">
    <property type="entry name" value="RVT_1"/>
    <property type="match status" value="1"/>
</dbReference>
<dbReference type="InterPro" id="IPR000477">
    <property type="entry name" value="RT_dom"/>
</dbReference>
<dbReference type="GO" id="GO:0016787">
    <property type="term" value="F:hydrolase activity"/>
    <property type="evidence" value="ECO:0007669"/>
    <property type="project" value="UniProtKB-KW"/>
</dbReference>
<comment type="caution">
    <text evidence="10">The sequence shown here is derived from an EMBL/GenBank/DDBJ whole genome shotgun (WGS) entry which is preliminary data.</text>
</comment>
<dbReference type="Gene3D" id="3.10.10.10">
    <property type="entry name" value="HIV Type 1 Reverse Transcriptase, subunit A, domain 1"/>
    <property type="match status" value="1"/>
</dbReference>
<dbReference type="InterPro" id="IPR050951">
    <property type="entry name" value="Retrovirus_Pol_polyprotein"/>
</dbReference>
<dbReference type="Gene3D" id="3.30.420.10">
    <property type="entry name" value="Ribonuclease H-like superfamily/Ribonuclease H"/>
    <property type="match status" value="1"/>
</dbReference>
<dbReference type="FunFam" id="1.10.340.70:FF:000005">
    <property type="entry name" value="Uncharacterized protein"/>
    <property type="match status" value="1"/>
</dbReference>
<dbReference type="GO" id="GO:0015074">
    <property type="term" value="P:DNA integration"/>
    <property type="evidence" value="ECO:0007669"/>
    <property type="project" value="InterPro"/>
</dbReference>
<dbReference type="PROSITE" id="PS50878">
    <property type="entry name" value="RT_POL"/>
    <property type="match status" value="1"/>
</dbReference>
<evidence type="ECO:0000256" key="2">
    <source>
        <dbReference type="ARBA" id="ARBA00022679"/>
    </source>
</evidence>
<dbReference type="Proteomes" id="UP001458880">
    <property type="component" value="Unassembled WGS sequence"/>
</dbReference>
<dbReference type="Gene3D" id="3.30.70.270">
    <property type="match status" value="1"/>
</dbReference>
<dbReference type="GO" id="GO:0004519">
    <property type="term" value="F:endonuclease activity"/>
    <property type="evidence" value="ECO:0007669"/>
    <property type="project" value="UniProtKB-KW"/>
</dbReference>
<evidence type="ECO:0000256" key="4">
    <source>
        <dbReference type="ARBA" id="ARBA00022722"/>
    </source>
</evidence>
<dbReference type="AlphaFoldDB" id="A0AAW1LXM9"/>
<dbReference type="Pfam" id="PF17917">
    <property type="entry name" value="RT_RNaseH"/>
    <property type="match status" value="1"/>
</dbReference>
<organism evidence="10 11">
    <name type="scientific">Popillia japonica</name>
    <name type="common">Japanese beetle</name>
    <dbReference type="NCBI Taxonomy" id="7064"/>
    <lineage>
        <taxon>Eukaryota</taxon>
        <taxon>Metazoa</taxon>
        <taxon>Ecdysozoa</taxon>
        <taxon>Arthropoda</taxon>
        <taxon>Hexapoda</taxon>
        <taxon>Insecta</taxon>
        <taxon>Pterygota</taxon>
        <taxon>Neoptera</taxon>
        <taxon>Endopterygota</taxon>
        <taxon>Coleoptera</taxon>
        <taxon>Polyphaga</taxon>
        <taxon>Scarabaeiformia</taxon>
        <taxon>Scarabaeidae</taxon>
        <taxon>Rutelinae</taxon>
        <taxon>Popillia</taxon>
    </lineage>
</organism>
<evidence type="ECO:0000259" key="8">
    <source>
        <dbReference type="PROSITE" id="PS50878"/>
    </source>
</evidence>
<dbReference type="GO" id="GO:0003964">
    <property type="term" value="F:RNA-directed DNA polymerase activity"/>
    <property type="evidence" value="ECO:0007669"/>
    <property type="project" value="UniProtKB-KW"/>
</dbReference>
<evidence type="ECO:0000256" key="1">
    <source>
        <dbReference type="ARBA" id="ARBA00012493"/>
    </source>
</evidence>
<keyword evidence="6" id="KW-0378">Hydrolase</keyword>
<dbReference type="InterPro" id="IPR041373">
    <property type="entry name" value="RT_RNaseH"/>
</dbReference>
<dbReference type="CDD" id="cd01647">
    <property type="entry name" value="RT_LTR"/>
    <property type="match status" value="1"/>
</dbReference>
<reference evidence="10 11" key="1">
    <citation type="journal article" date="2024" name="BMC Genomics">
        <title>De novo assembly and annotation of Popillia japonica's genome with initial clues to its potential as an invasive pest.</title>
        <authorList>
            <person name="Cucini C."/>
            <person name="Boschi S."/>
            <person name="Funari R."/>
            <person name="Cardaioli E."/>
            <person name="Iannotti N."/>
            <person name="Marturano G."/>
            <person name="Paoli F."/>
            <person name="Bruttini M."/>
            <person name="Carapelli A."/>
            <person name="Frati F."/>
            <person name="Nardi F."/>
        </authorList>
    </citation>
    <scope>NUCLEOTIDE SEQUENCE [LARGE SCALE GENOMIC DNA]</scope>
    <source>
        <strain evidence="10">DMR45628</strain>
    </source>
</reference>
<sequence>MDIGKTDKIELKIELTSTEPVACRPYRLPYTQRDIVKGTVGELLQAGIMRPSKSSYASPVVLVGKRTGGERMCIAYRRLNSVTKKEYVPPMCVDEQLDHLSKKKYFTSLDFASGYYQVPVAEESRHLKAFVTDDGVFEFERMPFGLVNAPSVFNRLMRTVFADLVPDVITIYMDDILIASETVEEGLEKLDCVFRVLRQEGLTLNPRKCRFLFESVEYLGIEIDRDGVRPGRAKIDAVKEFKRPENVHEKWAWLADQEDAFQKIRENLMQRPVLALYDPAAELEVHTDASKMGLDGILLQKSPNVPLKPVAYFSRQTLDIEQRYHSYELEALAVLESIERFRIYSLGRRFGVVTDCNSLKSLMKKRDLIPRVARWVLRLQEFDFDIAYKAGRHMAHVDALSRNPYEKAQEVEMATLDVLAVRIEEADWLVTMQLQDPKLNELREMLKRRPGNNTEKQVHHDYKLENNRLYRNVNGDMKWVVPKDVRWKVIKGCHDDMGHFGYDKTMQQVKKYYWFQKMAKKVKNYLNSCVECAYHKPKAGKSEEAVKDTKTKHVVKMLSEVFSIFGPPSRLISDRGTAFTSRIFEKFCNDNDIAHIKNATATPRANGQIERYNRTLTNALTTTYTREDGRDWDTKLKQIQYSINSIPNKSTGQSPHALLFGFQPRNALQNKLTLALADDEPMDTTVLRNDALQKIEVEQARQKVRFDERRKKPHQ</sequence>
<dbReference type="SUPFAM" id="SSF56672">
    <property type="entry name" value="DNA/RNA polymerases"/>
    <property type="match status" value="1"/>
</dbReference>
<keyword evidence="4" id="KW-0540">Nuclease</keyword>
<evidence type="ECO:0000256" key="3">
    <source>
        <dbReference type="ARBA" id="ARBA00022695"/>
    </source>
</evidence>
<dbReference type="GO" id="GO:0042575">
    <property type="term" value="C:DNA polymerase complex"/>
    <property type="evidence" value="ECO:0007669"/>
    <property type="project" value="UniProtKB-ARBA"/>
</dbReference>
<accession>A0AAW1LXM9</accession>
<dbReference type="CDD" id="cd09274">
    <property type="entry name" value="RNase_HI_RT_Ty3"/>
    <property type="match status" value="1"/>
</dbReference>
<dbReference type="Pfam" id="PF17921">
    <property type="entry name" value="Integrase_H2C2"/>
    <property type="match status" value="1"/>
</dbReference>
<keyword evidence="5" id="KW-0255">Endonuclease</keyword>
<protein>
    <recommendedName>
        <fullName evidence="1">RNA-directed DNA polymerase</fullName>
        <ecNumber evidence="1">2.7.7.49</ecNumber>
    </recommendedName>
</protein>
<evidence type="ECO:0000313" key="10">
    <source>
        <dbReference type="EMBL" id="KAK9738720.1"/>
    </source>
</evidence>
<dbReference type="InterPro" id="IPR041588">
    <property type="entry name" value="Integrase_H2C2"/>
</dbReference>
<dbReference type="GO" id="GO:0003676">
    <property type="term" value="F:nucleic acid binding"/>
    <property type="evidence" value="ECO:0007669"/>
    <property type="project" value="InterPro"/>
</dbReference>
<evidence type="ECO:0000256" key="5">
    <source>
        <dbReference type="ARBA" id="ARBA00022759"/>
    </source>
</evidence>
<dbReference type="PANTHER" id="PTHR37984:SF5">
    <property type="entry name" value="PROTEIN NYNRIN-LIKE"/>
    <property type="match status" value="1"/>
</dbReference>
<name>A0AAW1LXM9_POPJA</name>
<dbReference type="EMBL" id="JASPKY010000083">
    <property type="protein sequence ID" value="KAK9738720.1"/>
    <property type="molecule type" value="Genomic_DNA"/>
</dbReference>
<evidence type="ECO:0000256" key="6">
    <source>
        <dbReference type="ARBA" id="ARBA00022801"/>
    </source>
</evidence>
<evidence type="ECO:0000259" key="9">
    <source>
        <dbReference type="PROSITE" id="PS50994"/>
    </source>
</evidence>
<dbReference type="PANTHER" id="PTHR37984">
    <property type="entry name" value="PROTEIN CBG26694"/>
    <property type="match status" value="1"/>
</dbReference>
<proteinExistence type="predicted"/>
<dbReference type="InterPro" id="IPR036397">
    <property type="entry name" value="RNaseH_sf"/>
</dbReference>
<feature type="domain" description="Reverse transcriptase" evidence="8">
    <location>
        <begin position="44"/>
        <end position="223"/>
    </location>
</feature>
<dbReference type="InterPro" id="IPR012337">
    <property type="entry name" value="RNaseH-like_sf"/>
</dbReference>
<dbReference type="EC" id="2.7.7.49" evidence="1"/>
<feature type="domain" description="Integrase catalytic" evidence="9">
    <location>
        <begin position="506"/>
        <end position="663"/>
    </location>
</feature>
<dbReference type="PROSITE" id="PS50994">
    <property type="entry name" value="INTEGRASE"/>
    <property type="match status" value="1"/>
</dbReference>
<dbReference type="InterPro" id="IPR043502">
    <property type="entry name" value="DNA/RNA_pol_sf"/>
</dbReference>
<evidence type="ECO:0000313" key="11">
    <source>
        <dbReference type="Proteomes" id="UP001458880"/>
    </source>
</evidence>
<keyword evidence="2" id="KW-0808">Transferase</keyword>
<dbReference type="SUPFAM" id="SSF53098">
    <property type="entry name" value="Ribonuclease H-like"/>
    <property type="match status" value="1"/>
</dbReference>
<evidence type="ECO:0000256" key="7">
    <source>
        <dbReference type="ARBA" id="ARBA00022918"/>
    </source>
</evidence>
<keyword evidence="7 10" id="KW-0695">RNA-directed DNA polymerase</keyword>